<name>A0A6C0D0A1_9ZZZZ</name>
<proteinExistence type="predicted"/>
<organism evidence="1">
    <name type="scientific">viral metagenome</name>
    <dbReference type="NCBI Taxonomy" id="1070528"/>
    <lineage>
        <taxon>unclassified sequences</taxon>
        <taxon>metagenomes</taxon>
        <taxon>organismal metagenomes</taxon>
    </lineage>
</organism>
<dbReference type="InterPro" id="IPR035896">
    <property type="entry name" value="AN1-like_Znf"/>
</dbReference>
<evidence type="ECO:0000313" key="1">
    <source>
        <dbReference type="EMBL" id="QHT09329.1"/>
    </source>
</evidence>
<accession>A0A6C0D0A1</accession>
<dbReference type="EMBL" id="MN739509">
    <property type="protein sequence ID" value="QHT09329.1"/>
    <property type="molecule type" value="Genomic_DNA"/>
</dbReference>
<dbReference type="AlphaFoldDB" id="A0A6C0D0A1"/>
<reference evidence="1" key="1">
    <citation type="journal article" date="2020" name="Nature">
        <title>Giant virus diversity and host interactions through global metagenomics.</title>
        <authorList>
            <person name="Schulz F."/>
            <person name="Roux S."/>
            <person name="Paez-Espino D."/>
            <person name="Jungbluth S."/>
            <person name="Walsh D.A."/>
            <person name="Denef V.J."/>
            <person name="McMahon K.D."/>
            <person name="Konstantinidis K.T."/>
            <person name="Eloe-Fadrosh E.A."/>
            <person name="Kyrpides N.C."/>
            <person name="Woyke T."/>
        </authorList>
    </citation>
    <scope>NUCLEOTIDE SEQUENCE</scope>
    <source>
        <strain evidence="1">GVMAG-M-3300023110-24</strain>
    </source>
</reference>
<dbReference type="SUPFAM" id="SSF118310">
    <property type="entry name" value="AN1-like Zinc finger"/>
    <property type="match status" value="1"/>
</dbReference>
<protein>
    <submittedName>
        <fullName evidence="1">Uncharacterized protein</fullName>
    </submittedName>
</protein>
<sequence>MKSKCYFCKHKFKMIDVVVTCDSCSHNFCLKHSSKHSHNCKVINKDKHKKIIEKYNPKVVKSKINK</sequence>
<dbReference type="Gene3D" id="4.10.1110.10">
    <property type="entry name" value="AN1-like Zinc finger"/>
    <property type="match status" value="1"/>
</dbReference>